<comment type="caution">
    <text evidence="1">The sequence shown here is derived from an EMBL/GenBank/DDBJ whole genome shotgun (WGS) entry which is preliminary data.</text>
</comment>
<sequence length="196" mass="22844">MTIPLRLHRSIPLHYAITVIHPSDRHEIHRKVSSPQPQASRRCIFSDVSHEPAEIELLFRLIHFWEARNIAKGKTFIGLELLQYDEQGTVMHDLTISLLHNFVLFVLDDISFSIDAYRFRFHSHDDIQGLRGDIYGNLSHFKNLLHLNLRPVKKIYFWDHAAKDFYKKFTSSEHNPTVLLVTPVNTKRLVGNGVDI</sequence>
<organism evidence="1 2">
    <name type="scientific">Brassica napus</name>
    <name type="common">Rape</name>
    <dbReference type="NCBI Taxonomy" id="3708"/>
    <lineage>
        <taxon>Eukaryota</taxon>
        <taxon>Viridiplantae</taxon>
        <taxon>Streptophyta</taxon>
        <taxon>Embryophyta</taxon>
        <taxon>Tracheophyta</taxon>
        <taxon>Spermatophyta</taxon>
        <taxon>Magnoliopsida</taxon>
        <taxon>eudicotyledons</taxon>
        <taxon>Gunneridae</taxon>
        <taxon>Pentapetalae</taxon>
        <taxon>rosids</taxon>
        <taxon>malvids</taxon>
        <taxon>Brassicales</taxon>
        <taxon>Brassicaceae</taxon>
        <taxon>Brassiceae</taxon>
        <taxon>Brassica</taxon>
    </lineage>
</organism>
<evidence type="ECO:0000313" key="1">
    <source>
        <dbReference type="EMBL" id="KAH0892456.1"/>
    </source>
</evidence>
<name>A0ABQ8AIZ4_BRANA</name>
<protein>
    <submittedName>
        <fullName evidence="1">Uncharacterized protein</fullName>
    </submittedName>
</protein>
<reference evidence="1 2" key="1">
    <citation type="submission" date="2021-05" db="EMBL/GenBank/DDBJ databases">
        <title>Genome Assembly of Synthetic Allotetraploid Brassica napus Reveals Homoeologous Exchanges between Subgenomes.</title>
        <authorList>
            <person name="Davis J.T."/>
        </authorList>
    </citation>
    <scope>NUCLEOTIDE SEQUENCE [LARGE SCALE GENOMIC DNA]</scope>
    <source>
        <strain evidence="2">cv. Da-Ae</strain>
        <tissue evidence="1">Seedling</tissue>
    </source>
</reference>
<dbReference type="EMBL" id="JAGKQM010000013">
    <property type="protein sequence ID" value="KAH0892456.1"/>
    <property type="molecule type" value="Genomic_DNA"/>
</dbReference>
<gene>
    <name evidence="1" type="ORF">HID58_054885</name>
</gene>
<proteinExistence type="predicted"/>
<evidence type="ECO:0000313" key="2">
    <source>
        <dbReference type="Proteomes" id="UP000824890"/>
    </source>
</evidence>
<keyword evidence="2" id="KW-1185">Reference proteome</keyword>
<dbReference type="Proteomes" id="UP000824890">
    <property type="component" value="Unassembled WGS sequence"/>
</dbReference>
<accession>A0ABQ8AIZ4</accession>